<evidence type="ECO:0000313" key="8">
    <source>
        <dbReference type="EMBL" id="SHG05344.1"/>
    </source>
</evidence>
<dbReference type="GO" id="GO:0046872">
    <property type="term" value="F:metal ion binding"/>
    <property type="evidence" value="ECO:0007669"/>
    <property type="project" value="UniProtKB-KW"/>
</dbReference>
<dbReference type="GO" id="GO:0003824">
    <property type="term" value="F:catalytic activity"/>
    <property type="evidence" value="ECO:0007669"/>
    <property type="project" value="InterPro"/>
</dbReference>
<reference evidence="8 9" key="1">
    <citation type="submission" date="2016-11" db="EMBL/GenBank/DDBJ databases">
        <authorList>
            <person name="Jaros S."/>
            <person name="Januszkiewicz K."/>
            <person name="Wedrychowicz H."/>
        </authorList>
    </citation>
    <scope>NUCLEOTIDE SEQUENCE [LARGE SCALE GENOMIC DNA]</scope>
    <source>
        <strain evidence="8 9">DSM 26910</strain>
    </source>
</reference>
<keyword evidence="5" id="KW-0408">Iron</keyword>
<keyword evidence="9" id="KW-1185">Reference proteome</keyword>
<dbReference type="PANTHER" id="PTHR11228:SF7">
    <property type="entry name" value="PQQA PEPTIDE CYCLASE"/>
    <property type="match status" value="1"/>
</dbReference>
<dbReference type="PIRSF" id="PIRSF037420">
    <property type="entry name" value="PQQ_syn_pqqE"/>
    <property type="match status" value="1"/>
</dbReference>
<evidence type="ECO:0000256" key="3">
    <source>
        <dbReference type="ARBA" id="ARBA00022691"/>
    </source>
</evidence>
<dbReference type="NCBIfam" id="TIGR04133">
    <property type="entry name" value="rSAM_w_lipo"/>
    <property type="match status" value="1"/>
</dbReference>
<dbReference type="InterPro" id="IPR013785">
    <property type="entry name" value="Aldolase_TIM"/>
</dbReference>
<gene>
    <name evidence="8" type="ORF">SAMN05444274_1281</name>
</gene>
<keyword evidence="8" id="KW-0449">Lipoprotein</keyword>
<evidence type="ECO:0000313" key="9">
    <source>
        <dbReference type="Proteomes" id="UP000184164"/>
    </source>
</evidence>
<evidence type="ECO:0000259" key="7">
    <source>
        <dbReference type="PROSITE" id="PS51918"/>
    </source>
</evidence>
<evidence type="ECO:0000256" key="4">
    <source>
        <dbReference type="ARBA" id="ARBA00022723"/>
    </source>
</evidence>
<sequence length="371" mass="42569">MTVKKISIKKKLALKLYNRYRANEKKIHQLNYIFWECTLRCNLNCIHCGSDCMKDSSINDMPKEDFFKALDEITPDIIPNKTMIVLTGGEPILRKDISEIGKELYKKGFPWGVVSNGMGMQAPMIKSLLDSGIRAITISLDGLEDSHNWLRGNKNSFKNAANAIAILSKTEGLRYDVVTCANQKNINELPELYKLLLKLGLKEWRIFTIFPIGRAKENELLQLKPNEFKGLFDFIEKVRKEGKIKLNYGCEGFLGDYEGRVRDNFFFCRAGVNVASILVDGSISACPNLRDNFIQGNIYKDNFKDVWQNKYSMYRDRSWTKTGICGDCGYFNYCEGNGLHLRDEKTGELLFCHLKRIEEGETMPAHNILYK</sequence>
<feature type="domain" description="Radical SAM core" evidence="7">
    <location>
        <begin position="27"/>
        <end position="247"/>
    </location>
</feature>
<keyword evidence="4" id="KW-0479">Metal-binding</keyword>
<keyword evidence="6" id="KW-0411">Iron-sulfur</keyword>
<dbReference type="InterPro" id="IPR050377">
    <property type="entry name" value="Radical_SAM_PqqE_MftC-like"/>
</dbReference>
<accession>A0A1M5GNN1</accession>
<dbReference type="NCBIfam" id="TIGR04085">
    <property type="entry name" value="rSAM_more_4Fe4S"/>
    <property type="match status" value="1"/>
</dbReference>
<dbReference type="CDD" id="cd01335">
    <property type="entry name" value="Radical_SAM"/>
    <property type="match status" value="1"/>
</dbReference>
<organism evidence="8 9">
    <name type="scientific">Mariniphaga anaerophila</name>
    <dbReference type="NCBI Taxonomy" id="1484053"/>
    <lineage>
        <taxon>Bacteria</taxon>
        <taxon>Pseudomonadati</taxon>
        <taxon>Bacteroidota</taxon>
        <taxon>Bacteroidia</taxon>
        <taxon>Marinilabiliales</taxon>
        <taxon>Prolixibacteraceae</taxon>
        <taxon>Mariniphaga</taxon>
    </lineage>
</organism>
<dbReference type="RefSeq" id="WP_073003650.1">
    <property type="nucleotide sequence ID" value="NZ_FQUM01000028.1"/>
</dbReference>
<dbReference type="GO" id="GO:0051539">
    <property type="term" value="F:4 iron, 4 sulfur cluster binding"/>
    <property type="evidence" value="ECO:0007669"/>
    <property type="project" value="UniProtKB-KW"/>
</dbReference>
<dbReference type="STRING" id="1484053.SAMN05444274_1281"/>
<evidence type="ECO:0000256" key="2">
    <source>
        <dbReference type="ARBA" id="ARBA00022485"/>
    </source>
</evidence>
<dbReference type="EMBL" id="FQUM01000028">
    <property type="protein sequence ID" value="SHG05344.1"/>
    <property type="molecule type" value="Genomic_DNA"/>
</dbReference>
<dbReference type="Pfam" id="PF13186">
    <property type="entry name" value="SPASM"/>
    <property type="match status" value="1"/>
</dbReference>
<dbReference type="Gene3D" id="3.20.20.70">
    <property type="entry name" value="Aldolase class I"/>
    <property type="match status" value="1"/>
</dbReference>
<dbReference type="InterPro" id="IPR007197">
    <property type="entry name" value="rSAM"/>
</dbReference>
<name>A0A1M5GNN1_9BACT</name>
<comment type="cofactor">
    <cofactor evidence="1">
        <name>[4Fe-4S] cluster</name>
        <dbReference type="ChEBI" id="CHEBI:49883"/>
    </cofactor>
</comment>
<evidence type="ECO:0000256" key="6">
    <source>
        <dbReference type="ARBA" id="ARBA00023014"/>
    </source>
</evidence>
<dbReference type="SFLD" id="SFLDG01067">
    <property type="entry name" value="SPASM/twitch_domain_containing"/>
    <property type="match status" value="1"/>
</dbReference>
<dbReference type="InterPro" id="IPR017200">
    <property type="entry name" value="PqqE-like"/>
</dbReference>
<dbReference type="SUPFAM" id="SSF102114">
    <property type="entry name" value="Radical SAM enzymes"/>
    <property type="match status" value="1"/>
</dbReference>
<dbReference type="PANTHER" id="PTHR11228">
    <property type="entry name" value="RADICAL SAM DOMAIN PROTEIN"/>
    <property type="match status" value="1"/>
</dbReference>
<dbReference type="Pfam" id="PF04055">
    <property type="entry name" value="Radical_SAM"/>
    <property type="match status" value="1"/>
</dbReference>
<keyword evidence="2" id="KW-0004">4Fe-4S</keyword>
<evidence type="ECO:0000256" key="5">
    <source>
        <dbReference type="ARBA" id="ARBA00023004"/>
    </source>
</evidence>
<evidence type="ECO:0000256" key="1">
    <source>
        <dbReference type="ARBA" id="ARBA00001966"/>
    </source>
</evidence>
<protein>
    <submittedName>
        <fullName evidence="8">Radical SAM enzyme, rSAM/lipoprotein system</fullName>
    </submittedName>
</protein>
<dbReference type="Proteomes" id="UP000184164">
    <property type="component" value="Unassembled WGS sequence"/>
</dbReference>
<dbReference type="InterPro" id="IPR058240">
    <property type="entry name" value="rSAM_sf"/>
</dbReference>
<proteinExistence type="predicted"/>
<dbReference type="InterPro" id="IPR023885">
    <property type="entry name" value="4Fe4S-binding_SPASM_dom"/>
</dbReference>
<dbReference type="SFLD" id="SFLDS00029">
    <property type="entry name" value="Radical_SAM"/>
    <property type="match status" value="1"/>
</dbReference>
<dbReference type="PROSITE" id="PS51918">
    <property type="entry name" value="RADICAL_SAM"/>
    <property type="match status" value="1"/>
</dbReference>
<dbReference type="InterPro" id="IPR026404">
    <property type="entry name" value="rSAM_w_lipo"/>
</dbReference>
<dbReference type="OrthoDB" id="9763993at2"/>
<keyword evidence="3" id="KW-0949">S-adenosyl-L-methionine</keyword>
<dbReference type="SFLD" id="SFLDG01386">
    <property type="entry name" value="main_SPASM_domain-containing"/>
    <property type="match status" value="1"/>
</dbReference>
<dbReference type="AlphaFoldDB" id="A0A1M5GNN1"/>